<evidence type="ECO:0000256" key="2">
    <source>
        <dbReference type="ARBA" id="ARBA00022840"/>
    </source>
</evidence>
<dbReference type="InterPro" id="IPR003593">
    <property type="entry name" value="AAA+_ATPase"/>
</dbReference>
<protein>
    <recommendedName>
        <fullName evidence="4">AAA+ ATPase domain-containing protein</fullName>
    </recommendedName>
</protein>
<dbReference type="PANTHER" id="PTHR20953">
    <property type="entry name" value="KINASE-RELATED"/>
    <property type="match status" value="1"/>
</dbReference>
<feature type="region of interest" description="Disordered" evidence="3">
    <location>
        <begin position="358"/>
        <end position="391"/>
    </location>
</feature>
<keyword evidence="2" id="KW-0067">ATP-binding</keyword>
<dbReference type="InterPro" id="IPR045735">
    <property type="entry name" value="Spore_III_AA_AAA+_ATPase"/>
</dbReference>
<proteinExistence type="predicted"/>
<evidence type="ECO:0000313" key="5">
    <source>
        <dbReference type="EMBL" id="KAJ3179093.1"/>
    </source>
</evidence>
<dbReference type="Gene3D" id="3.40.50.300">
    <property type="entry name" value="P-loop containing nucleotide triphosphate hydrolases"/>
    <property type="match status" value="1"/>
</dbReference>
<comment type="caution">
    <text evidence="5">The sequence shown here is derived from an EMBL/GenBank/DDBJ whole genome shotgun (WGS) entry which is preliminary data.</text>
</comment>
<keyword evidence="1" id="KW-0547">Nucleotide-binding</keyword>
<dbReference type="SUPFAM" id="SSF52540">
    <property type="entry name" value="P-loop containing nucleoside triphosphate hydrolases"/>
    <property type="match status" value="1"/>
</dbReference>
<evidence type="ECO:0000313" key="6">
    <source>
        <dbReference type="Proteomes" id="UP001212152"/>
    </source>
</evidence>
<dbReference type="InterPro" id="IPR027417">
    <property type="entry name" value="P-loop_NTPase"/>
</dbReference>
<dbReference type="SMART" id="SM00382">
    <property type="entry name" value="AAA"/>
    <property type="match status" value="1"/>
</dbReference>
<reference evidence="5" key="1">
    <citation type="submission" date="2020-05" db="EMBL/GenBank/DDBJ databases">
        <title>Phylogenomic resolution of chytrid fungi.</title>
        <authorList>
            <person name="Stajich J.E."/>
            <person name="Amses K."/>
            <person name="Simmons R."/>
            <person name="Seto K."/>
            <person name="Myers J."/>
            <person name="Bonds A."/>
            <person name="Quandt C.A."/>
            <person name="Barry K."/>
            <person name="Liu P."/>
            <person name="Grigoriev I."/>
            <person name="Longcore J.E."/>
            <person name="James T.Y."/>
        </authorList>
    </citation>
    <scope>NUCLEOTIDE SEQUENCE</scope>
    <source>
        <strain evidence="5">JEL0379</strain>
    </source>
</reference>
<sequence length="798" mass="87649">MSHISAAVNAHFSRADGRPRNIKDLLKICRENLPHDRFEIITEGTSAWVRAREMEKGREIDEADHGELVLESLDLSDAAEADGEGEDTAPKFDELAKLRSPDVARLTRRAARQPLDVAGLLAAIRNSSAAVVARIPAESSVHIKGKDGKIFLRRFGLAVVTPTGTGILKTPIDEDARKSVKAAFAKRRDEMAVFVIPGSGKDVNSVVPEGMEALVGNVFSELTHYSHAVTSDESSTRLPLAEPSAGRSVWSHTLRVAVPPEETPLSVLPLEQYKQDGEDTRLKLTRLARLVAVLAARMRAVLLQLEKEHAVVVEETPSAPEFPLVIAENHRGVRLWLGFNDKHQAVSMLAGVSESLFAQEEEDEDQQDLSPDPALALPTERSRVGEGGPEPRQFLMQQFENGPAADKVKALKEMTPAEIFALGFEGAPEDVEGPAVSSSLAPLPKMDPPFKVPFDVIVEDWTEVEKLIPTYIMDRLRAACDGDLKKVEELKMNVGYPATAFLTDATGPTLLSKPLHQKEINQIESNGRLHFDDLNRAAIPMQFLRISRASVVKGQTQGLTIRFGRVVNGPGYFLTDVIATPKSILILGDPGLGKTTILRQIIGMICQIRPQDWTVVVDRSDEIGGSSNYTHRSFGAAVQFYRVRSSAVDKIILETVRNHTPRTVVVDEIATTAEADAVLLAMRRGCRLIATGHGNLGTLLNDHKHLGALFGHLSVSTIGDAAAEMGEHGLIKTKTERREKCPFDVLVEVVARNKWVIHHNMEHSVDSYIASRPADVDVRYVDSDGYLTRVLKEQHRPQ</sequence>
<dbReference type="GO" id="GO:0005524">
    <property type="term" value="F:ATP binding"/>
    <property type="evidence" value="ECO:0007669"/>
    <property type="project" value="UniProtKB-KW"/>
</dbReference>
<gene>
    <name evidence="5" type="ORF">HDU87_003049</name>
</gene>
<evidence type="ECO:0000256" key="3">
    <source>
        <dbReference type="SAM" id="MobiDB-lite"/>
    </source>
</evidence>
<feature type="domain" description="AAA+ ATPase" evidence="4">
    <location>
        <begin position="580"/>
        <end position="719"/>
    </location>
</feature>
<dbReference type="PANTHER" id="PTHR20953:SF3">
    <property type="entry name" value="P-LOOP CONTAINING NUCLEOSIDE TRIPHOSPHATE HYDROLASES SUPERFAMILY PROTEIN"/>
    <property type="match status" value="1"/>
</dbReference>
<evidence type="ECO:0000256" key="1">
    <source>
        <dbReference type="ARBA" id="ARBA00022741"/>
    </source>
</evidence>
<dbReference type="Proteomes" id="UP001212152">
    <property type="component" value="Unassembled WGS sequence"/>
</dbReference>
<dbReference type="Pfam" id="PF19568">
    <property type="entry name" value="Spore_III_AA"/>
    <property type="match status" value="1"/>
</dbReference>
<name>A0AAD5TLY8_9FUNG</name>
<dbReference type="EMBL" id="JADGJQ010000022">
    <property type="protein sequence ID" value="KAJ3179093.1"/>
    <property type="molecule type" value="Genomic_DNA"/>
</dbReference>
<accession>A0AAD5TLY8</accession>
<keyword evidence="6" id="KW-1185">Reference proteome</keyword>
<dbReference type="AlphaFoldDB" id="A0AAD5TLY8"/>
<organism evidence="5 6">
    <name type="scientific">Geranomyces variabilis</name>
    <dbReference type="NCBI Taxonomy" id="109894"/>
    <lineage>
        <taxon>Eukaryota</taxon>
        <taxon>Fungi</taxon>
        <taxon>Fungi incertae sedis</taxon>
        <taxon>Chytridiomycota</taxon>
        <taxon>Chytridiomycota incertae sedis</taxon>
        <taxon>Chytridiomycetes</taxon>
        <taxon>Spizellomycetales</taxon>
        <taxon>Powellomycetaceae</taxon>
        <taxon>Geranomyces</taxon>
    </lineage>
</organism>
<evidence type="ECO:0000259" key="4">
    <source>
        <dbReference type="SMART" id="SM00382"/>
    </source>
</evidence>